<dbReference type="RefSeq" id="WP_344234033.1">
    <property type="nucleotide sequence ID" value="NZ_BAAAPH010000008.1"/>
</dbReference>
<dbReference type="PANTHER" id="PTHR30528:SF0">
    <property type="entry name" value="CYTOPLASMIC PROTEIN"/>
    <property type="match status" value="1"/>
</dbReference>
<organism evidence="2 3">
    <name type="scientific">Kribbella hippodromi</name>
    <dbReference type="NCBI Taxonomy" id="434347"/>
    <lineage>
        <taxon>Bacteria</taxon>
        <taxon>Bacillati</taxon>
        <taxon>Actinomycetota</taxon>
        <taxon>Actinomycetes</taxon>
        <taxon>Propionibacteriales</taxon>
        <taxon>Kribbellaceae</taxon>
        <taxon>Kribbella</taxon>
    </lineage>
</organism>
<feature type="region of interest" description="Disordered" evidence="1">
    <location>
        <begin position="164"/>
        <end position="193"/>
    </location>
</feature>
<evidence type="ECO:0000313" key="3">
    <source>
        <dbReference type="Proteomes" id="UP001501705"/>
    </source>
</evidence>
<dbReference type="Proteomes" id="UP001501705">
    <property type="component" value="Unassembled WGS sequence"/>
</dbReference>
<dbReference type="EMBL" id="BAAAPH010000008">
    <property type="protein sequence ID" value="GAA1571068.1"/>
    <property type="molecule type" value="Genomic_DNA"/>
</dbReference>
<keyword evidence="3" id="KW-1185">Reference proteome</keyword>
<proteinExistence type="predicted"/>
<accession>A0ABP4NZU4</accession>
<sequence length="452" mass="50253">MVTVGDEVSVTSARRMALHAQGFGELRRSGDARSAGGRRGVARVRAAADWAGVLQLDSVNVLCRSHYLPVFARVGDYSRDTLDQLSWGPKRELFEYFWGHKAALLPLSVWPLMRWRMRAAQQQVWADDLSPDVTAPWSVVAGMRRLTAERPGYVDQVLERVTEHGPLTASEASPDGVRRKRTDPDPDPTTGSMWNWQDAKIAIEYLFCTGQVTIAGRRHFERVYDLTERVLPADVLNAPEPTPAEARRELLRTAARGLGVTTAKELCGATGKSHFPLPAATAREAVGELIDSGELIPIRVEGVKQQAYRWHEAKDKPVDVRALLSPFDPLIWNRDRTQHLFDFFYRISIYTPAPQRIHGYYVLPFLLGDRLVARVDLKADRATSTLVVPTLTAEPGAPDFIEPLAEELRLMAGWLGLERIAIPAAGKPAAQLTDRIRVTSTPASTVTKDAKK</sequence>
<protein>
    <submittedName>
        <fullName evidence="2">Winged helix-turn-helix domain-containing protein</fullName>
    </submittedName>
</protein>
<comment type="caution">
    <text evidence="2">The sequence shown here is derived from an EMBL/GenBank/DDBJ whole genome shotgun (WGS) entry which is preliminary data.</text>
</comment>
<evidence type="ECO:0000313" key="2">
    <source>
        <dbReference type="EMBL" id="GAA1571068.1"/>
    </source>
</evidence>
<dbReference type="PANTHER" id="PTHR30528">
    <property type="entry name" value="CYTOPLASMIC PROTEIN"/>
    <property type="match status" value="1"/>
</dbReference>
<gene>
    <name evidence="2" type="ORF">GCM10009804_29340</name>
</gene>
<name>A0ABP4NZU4_9ACTN</name>
<dbReference type="InterPro" id="IPR009351">
    <property type="entry name" value="AlkZ-like"/>
</dbReference>
<reference evidence="3" key="1">
    <citation type="journal article" date="2019" name="Int. J. Syst. Evol. Microbiol.">
        <title>The Global Catalogue of Microorganisms (GCM) 10K type strain sequencing project: providing services to taxonomists for standard genome sequencing and annotation.</title>
        <authorList>
            <consortium name="The Broad Institute Genomics Platform"/>
            <consortium name="The Broad Institute Genome Sequencing Center for Infectious Disease"/>
            <person name="Wu L."/>
            <person name="Ma J."/>
        </authorList>
    </citation>
    <scope>NUCLEOTIDE SEQUENCE [LARGE SCALE GENOMIC DNA]</scope>
    <source>
        <strain evidence="3">JCM 15572</strain>
    </source>
</reference>
<dbReference type="Pfam" id="PF06224">
    <property type="entry name" value="AlkZ-like"/>
    <property type="match status" value="1"/>
</dbReference>
<evidence type="ECO:0000256" key="1">
    <source>
        <dbReference type="SAM" id="MobiDB-lite"/>
    </source>
</evidence>